<dbReference type="InterPro" id="IPR036890">
    <property type="entry name" value="HATPase_C_sf"/>
</dbReference>
<dbReference type="EC" id="2.7.13.3" evidence="3"/>
<evidence type="ECO:0000256" key="9">
    <source>
        <dbReference type="ARBA" id="ARBA00022840"/>
    </source>
</evidence>
<evidence type="ECO:0000256" key="3">
    <source>
        <dbReference type="ARBA" id="ARBA00012438"/>
    </source>
</evidence>
<protein>
    <recommendedName>
        <fullName evidence="3">histidine kinase</fullName>
        <ecNumber evidence="3">2.7.13.3</ecNumber>
    </recommendedName>
</protein>
<dbReference type="PROSITE" id="PS50109">
    <property type="entry name" value="HIS_KIN"/>
    <property type="match status" value="1"/>
</dbReference>
<keyword evidence="10" id="KW-0902">Two-component regulatory system</keyword>
<dbReference type="InterPro" id="IPR004358">
    <property type="entry name" value="Sig_transdc_His_kin-like_C"/>
</dbReference>
<dbReference type="KEGG" id="phb:HYN04_03555"/>
<dbReference type="Gene3D" id="3.30.450.20">
    <property type="entry name" value="PAS domain"/>
    <property type="match status" value="1"/>
</dbReference>
<dbReference type="Gene3D" id="1.10.287.130">
    <property type="match status" value="1"/>
</dbReference>
<keyword evidence="11" id="KW-0472">Membrane</keyword>
<evidence type="ECO:0000256" key="11">
    <source>
        <dbReference type="ARBA" id="ARBA00023136"/>
    </source>
</evidence>
<evidence type="ECO:0000256" key="10">
    <source>
        <dbReference type="ARBA" id="ARBA00023012"/>
    </source>
</evidence>
<dbReference type="SUPFAM" id="SSF47384">
    <property type="entry name" value="Homodimeric domain of signal transducing histidine kinase"/>
    <property type="match status" value="1"/>
</dbReference>
<dbReference type="Gene3D" id="3.30.565.10">
    <property type="entry name" value="Histidine kinase-like ATPase, C-terminal domain"/>
    <property type="match status" value="1"/>
</dbReference>
<dbReference type="GO" id="GO:0005524">
    <property type="term" value="F:ATP binding"/>
    <property type="evidence" value="ECO:0007669"/>
    <property type="project" value="UniProtKB-KW"/>
</dbReference>
<dbReference type="GO" id="GO:0009927">
    <property type="term" value="F:histidine phosphotransfer kinase activity"/>
    <property type="evidence" value="ECO:0007669"/>
    <property type="project" value="TreeGrafter"/>
</dbReference>
<dbReference type="OrthoDB" id="9801651at2"/>
<dbReference type="Proteomes" id="UP000247763">
    <property type="component" value="Chromosome"/>
</dbReference>
<evidence type="ECO:0000259" key="12">
    <source>
        <dbReference type="PROSITE" id="PS50109"/>
    </source>
</evidence>
<dbReference type="SUPFAM" id="SSF55874">
    <property type="entry name" value="ATPase domain of HSP90 chaperone/DNA topoisomerase II/histidine kinase"/>
    <property type="match status" value="1"/>
</dbReference>
<keyword evidence="9" id="KW-0067">ATP-binding</keyword>
<dbReference type="InterPro" id="IPR003594">
    <property type="entry name" value="HATPase_dom"/>
</dbReference>
<organism evidence="13 14">
    <name type="scientific">Phenylobacterium parvum</name>
    <dbReference type="NCBI Taxonomy" id="2201350"/>
    <lineage>
        <taxon>Bacteria</taxon>
        <taxon>Pseudomonadati</taxon>
        <taxon>Pseudomonadota</taxon>
        <taxon>Alphaproteobacteria</taxon>
        <taxon>Caulobacterales</taxon>
        <taxon>Caulobacteraceae</taxon>
        <taxon>Phenylobacterium</taxon>
    </lineage>
</organism>
<feature type="domain" description="Histidine kinase" evidence="12">
    <location>
        <begin position="199"/>
        <end position="419"/>
    </location>
</feature>
<gene>
    <name evidence="13" type="ORF">HYN04_03555</name>
</gene>
<dbReference type="SMART" id="SM00388">
    <property type="entry name" value="HisKA"/>
    <property type="match status" value="1"/>
</dbReference>
<dbReference type="Pfam" id="PF02518">
    <property type="entry name" value="HATPase_c"/>
    <property type="match status" value="1"/>
</dbReference>
<dbReference type="Pfam" id="PF00512">
    <property type="entry name" value="HisKA"/>
    <property type="match status" value="1"/>
</dbReference>
<evidence type="ECO:0000313" key="13">
    <source>
        <dbReference type="EMBL" id="AWM78718.1"/>
    </source>
</evidence>
<keyword evidence="7" id="KW-0547">Nucleotide-binding</keyword>
<evidence type="ECO:0000256" key="8">
    <source>
        <dbReference type="ARBA" id="ARBA00022777"/>
    </source>
</evidence>
<evidence type="ECO:0000256" key="2">
    <source>
        <dbReference type="ARBA" id="ARBA00004236"/>
    </source>
</evidence>
<name>A0A2Z3I4U3_9CAUL</name>
<dbReference type="CDD" id="cd00082">
    <property type="entry name" value="HisKA"/>
    <property type="match status" value="1"/>
</dbReference>
<reference evidence="14" key="1">
    <citation type="submission" date="2018-05" db="EMBL/GenBank/DDBJ databases">
        <title>Genome sequencing of Phenylobacterium sp. HYN0004.</title>
        <authorList>
            <person name="Yi H."/>
            <person name="Baek C."/>
        </authorList>
    </citation>
    <scope>NUCLEOTIDE SEQUENCE [LARGE SCALE GENOMIC DNA]</scope>
    <source>
        <strain evidence="14">HYN0004</strain>
    </source>
</reference>
<dbReference type="GO" id="GO:0005886">
    <property type="term" value="C:plasma membrane"/>
    <property type="evidence" value="ECO:0007669"/>
    <property type="project" value="UniProtKB-SubCell"/>
</dbReference>
<keyword evidence="6" id="KW-0808">Transferase</keyword>
<dbReference type="FunFam" id="1.10.287.130:FF:000038">
    <property type="entry name" value="Sensory transduction histidine kinase"/>
    <property type="match status" value="1"/>
</dbReference>
<dbReference type="Pfam" id="PF12860">
    <property type="entry name" value="PAS_7"/>
    <property type="match status" value="1"/>
</dbReference>
<dbReference type="InterPro" id="IPR036097">
    <property type="entry name" value="HisK_dim/P_sf"/>
</dbReference>
<evidence type="ECO:0000256" key="7">
    <source>
        <dbReference type="ARBA" id="ARBA00022741"/>
    </source>
</evidence>
<dbReference type="SUPFAM" id="SSF55785">
    <property type="entry name" value="PYP-like sensor domain (PAS domain)"/>
    <property type="match status" value="1"/>
</dbReference>
<evidence type="ECO:0000313" key="14">
    <source>
        <dbReference type="Proteomes" id="UP000247763"/>
    </source>
</evidence>
<dbReference type="FunFam" id="3.30.565.10:FF:000023">
    <property type="entry name" value="PAS domain-containing sensor histidine kinase"/>
    <property type="match status" value="1"/>
</dbReference>
<dbReference type="SMART" id="SM00387">
    <property type="entry name" value="HATPase_c"/>
    <property type="match status" value="1"/>
</dbReference>
<dbReference type="AlphaFoldDB" id="A0A2Z3I4U3"/>
<dbReference type="PRINTS" id="PR00344">
    <property type="entry name" value="BCTRLSENSOR"/>
</dbReference>
<keyword evidence="8" id="KW-0418">Kinase</keyword>
<dbReference type="PANTHER" id="PTHR43047">
    <property type="entry name" value="TWO-COMPONENT HISTIDINE PROTEIN KINASE"/>
    <property type="match status" value="1"/>
</dbReference>
<dbReference type="InterPro" id="IPR035965">
    <property type="entry name" value="PAS-like_dom_sf"/>
</dbReference>
<comment type="subcellular location">
    <subcellularLocation>
        <location evidence="2">Cell membrane</location>
    </subcellularLocation>
</comment>
<accession>A0A2Z3I4U3</accession>
<keyword evidence="4" id="KW-1003">Cell membrane</keyword>
<dbReference type="PANTHER" id="PTHR43047:SF72">
    <property type="entry name" value="OSMOSENSING HISTIDINE PROTEIN KINASE SLN1"/>
    <property type="match status" value="1"/>
</dbReference>
<evidence type="ECO:0000256" key="1">
    <source>
        <dbReference type="ARBA" id="ARBA00000085"/>
    </source>
</evidence>
<comment type="catalytic activity">
    <reaction evidence="1">
        <text>ATP + protein L-histidine = ADP + protein N-phospho-L-histidine.</text>
        <dbReference type="EC" id="2.7.13.3"/>
    </reaction>
</comment>
<dbReference type="GO" id="GO:0000155">
    <property type="term" value="F:phosphorelay sensor kinase activity"/>
    <property type="evidence" value="ECO:0007669"/>
    <property type="project" value="InterPro"/>
</dbReference>
<keyword evidence="14" id="KW-1185">Reference proteome</keyword>
<evidence type="ECO:0000256" key="4">
    <source>
        <dbReference type="ARBA" id="ARBA00022475"/>
    </source>
</evidence>
<evidence type="ECO:0000256" key="5">
    <source>
        <dbReference type="ARBA" id="ARBA00022553"/>
    </source>
</evidence>
<dbReference type="CDD" id="cd00130">
    <property type="entry name" value="PAS"/>
    <property type="match status" value="1"/>
</dbReference>
<dbReference type="EMBL" id="CP029479">
    <property type="protein sequence ID" value="AWM78718.1"/>
    <property type="molecule type" value="Genomic_DNA"/>
</dbReference>
<sequence length="431" mass="46126">MMMAGPLGALAGAGGLWIGRRGARGRSGGPPPGSQGEAPPESLLEALQVMASAFACWDAQGRLVAANPAFARMFGVEGDALKPEADHAEFARLTRQTIRQSLKPEGGATGVREVEFRDGRWAQIHERRTPTGGLVMTAVDITALKLREAERSRDEEALRDAVSRLEASRAQLTDLARKYETEKFRAVEANRAKSEFLANMSHELRTPLNAIIGFSEIMSQELFGPIGAASYKGYVNDILNSGQHLLALINDVLDMSKIEAGKMVLFLEPVCVGDLAEDALRLVRNRAEASGLMLFADISEDLPEVEADARALKQILLNLLSNAVKFTPAGGRVTVRAQAEEGGVQLSVEDTGIGIDPDDLPRLAAPFEQVESQQSKTIQGTGLGLALSKAFVELHGSNLTIESRPGQGTRVSFLLPFPGRNLAAAPASPEA</sequence>
<keyword evidence="5" id="KW-0597">Phosphoprotein</keyword>
<proteinExistence type="predicted"/>
<evidence type="ECO:0000256" key="6">
    <source>
        <dbReference type="ARBA" id="ARBA00022679"/>
    </source>
</evidence>
<dbReference type="InterPro" id="IPR005467">
    <property type="entry name" value="His_kinase_dom"/>
</dbReference>
<dbReference type="InterPro" id="IPR003661">
    <property type="entry name" value="HisK_dim/P_dom"/>
</dbReference>
<dbReference type="CDD" id="cd16922">
    <property type="entry name" value="HATPase_EvgS-ArcB-TorS-like"/>
    <property type="match status" value="1"/>
</dbReference>
<dbReference type="InterPro" id="IPR000014">
    <property type="entry name" value="PAS"/>
</dbReference>